<dbReference type="Pfam" id="PF00169">
    <property type="entry name" value="PH"/>
    <property type="match status" value="1"/>
</dbReference>
<comment type="similarity">
    <text evidence="1">Belongs to the CNKSR family.</text>
</comment>
<dbReference type="OrthoDB" id="74412at2759"/>
<dbReference type="EMBL" id="CADEPM010000003">
    <property type="protein sequence ID" value="CAB3403491.1"/>
    <property type="molecule type" value="Genomic_DNA"/>
</dbReference>
<dbReference type="CDD" id="cd09487">
    <property type="entry name" value="SAM_superfamily"/>
    <property type="match status" value="1"/>
</dbReference>
<dbReference type="PROSITE" id="PS50105">
    <property type="entry name" value="SAM_DOMAIN"/>
    <property type="match status" value="1"/>
</dbReference>
<dbReference type="InterPro" id="IPR001849">
    <property type="entry name" value="PH_domain"/>
</dbReference>
<dbReference type="Pfam" id="PF10534">
    <property type="entry name" value="CRIC_ras_sig"/>
    <property type="match status" value="1"/>
</dbReference>
<feature type="domain" description="PH" evidence="2">
    <location>
        <begin position="613"/>
        <end position="717"/>
    </location>
</feature>
<dbReference type="PANTHER" id="PTHR12844:SF42">
    <property type="entry name" value="CONNECTOR ENHANCER OF KSR PROTEIN CNK"/>
    <property type="match status" value="1"/>
</dbReference>
<name>A0A8S1EZH2_9PELO</name>
<feature type="domain" description="SAM" evidence="3">
    <location>
        <begin position="56"/>
        <end position="121"/>
    </location>
</feature>
<dbReference type="SUPFAM" id="SSF47769">
    <property type="entry name" value="SAM/Pointed domain"/>
    <property type="match status" value="1"/>
</dbReference>
<gene>
    <name evidence="6" type="ORF">CBOVIS_LOCUS5958</name>
</gene>
<protein>
    <submittedName>
        <fullName evidence="6">Uncharacterized protein</fullName>
    </submittedName>
</protein>
<dbReference type="InterPro" id="IPR013761">
    <property type="entry name" value="SAM/pointed_sf"/>
</dbReference>
<dbReference type="InterPro" id="IPR051566">
    <property type="entry name" value="CNKSR"/>
</dbReference>
<dbReference type="Proteomes" id="UP000494206">
    <property type="component" value="Unassembled WGS sequence"/>
</dbReference>
<dbReference type="SUPFAM" id="SSF50729">
    <property type="entry name" value="PH domain-like"/>
    <property type="match status" value="1"/>
</dbReference>
<sequence length="737" mass="82915">MFKSTMGFSSTPLDALGQFNSINAVPSPGIGFRAGSPMLSSTYEQKFQMSKFVDFWKPREIMQWIEGLGEEMNPYLGIVRQNVRSGRQLSCLDDETLKKIGISGLGARKTILQAVSLLLYFCHESEAESLQRISHRVINSCTYLEKTMQSAMRMRERANRRADIVNILNRVSSAVLQLSDNVKRLVFWLDRTPFDDIPQYIEMRNQISSMMWNLLRNVNVQPKALFETGTHIIDLAKTLGTECMKIFDSSDPLVIYGTYNETATLKRKSDSINWGLNIQSSFRGVHVISEIKDGSPADACTKVDAGDEILVINKRAVIGWDLTSVAQLIGALGTTELNLIVKRRPKEPQLLKSSKLAIRIMSPASQSAKIYSTDPAGDPFTNLEATPISRHRSYHTISEVVKENTGKRDELRRASIASGAPRHELQRAEDSQVSVDGEEEALIPRIAKRTRTMRHQPDGYVRSFIDNKLVCDIEDDVVNDQQPYNVKCPTEFAVIMEVERDELARMNIPSPKITDDDWKAPFQEYVAPSYRAPNTSGLSGLDSPRRVSGGRMTSSVEEANFGVLPSPSTSSMNSVSSPAHFNRMTPGLGEFPNLPTPDELPGSPGVANYAAMEKLFEGWVKRRKTRAELSANEVTNKWPKCWMCLRGHYLLLYNNQYSKRPDIIINLSKAVISDSTDLKTSKKNIFRISCSPMEHHFSCLSSSDLKNWIQKMKMAKEIFTNASHQRAMSQCKRFVLL</sequence>
<dbReference type="InterPro" id="IPR011993">
    <property type="entry name" value="PH-like_dom_sf"/>
</dbReference>
<comment type="caution">
    <text evidence="6">The sequence shown here is derived from an EMBL/GenBank/DDBJ whole genome shotgun (WGS) entry which is preliminary data.</text>
</comment>
<dbReference type="SMART" id="SM00228">
    <property type="entry name" value="PDZ"/>
    <property type="match status" value="1"/>
</dbReference>
<evidence type="ECO:0000259" key="3">
    <source>
        <dbReference type="PROSITE" id="PS50105"/>
    </source>
</evidence>
<organism evidence="6 7">
    <name type="scientific">Caenorhabditis bovis</name>
    <dbReference type="NCBI Taxonomy" id="2654633"/>
    <lineage>
        <taxon>Eukaryota</taxon>
        <taxon>Metazoa</taxon>
        <taxon>Ecdysozoa</taxon>
        <taxon>Nematoda</taxon>
        <taxon>Chromadorea</taxon>
        <taxon>Rhabditida</taxon>
        <taxon>Rhabditina</taxon>
        <taxon>Rhabditomorpha</taxon>
        <taxon>Rhabditoidea</taxon>
        <taxon>Rhabditidae</taxon>
        <taxon>Peloderinae</taxon>
        <taxon>Caenorhabditis</taxon>
    </lineage>
</organism>
<dbReference type="Pfam" id="PF00595">
    <property type="entry name" value="PDZ"/>
    <property type="match status" value="1"/>
</dbReference>
<dbReference type="Gene3D" id="2.30.42.10">
    <property type="match status" value="1"/>
</dbReference>
<keyword evidence="7" id="KW-1185">Reference proteome</keyword>
<evidence type="ECO:0000259" key="4">
    <source>
        <dbReference type="PROSITE" id="PS50106"/>
    </source>
</evidence>
<dbReference type="AlphaFoldDB" id="A0A8S1EZH2"/>
<dbReference type="InterPro" id="IPR001660">
    <property type="entry name" value="SAM"/>
</dbReference>
<dbReference type="PROSITE" id="PS50106">
    <property type="entry name" value="PDZ"/>
    <property type="match status" value="1"/>
</dbReference>
<proteinExistence type="inferred from homology"/>
<dbReference type="InterPro" id="IPR036034">
    <property type="entry name" value="PDZ_sf"/>
</dbReference>
<dbReference type="Pfam" id="PF00536">
    <property type="entry name" value="SAM_1"/>
    <property type="match status" value="1"/>
</dbReference>
<dbReference type="PROSITE" id="PS50003">
    <property type="entry name" value="PH_DOMAIN"/>
    <property type="match status" value="1"/>
</dbReference>
<evidence type="ECO:0000256" key="1">
    <source>
        <dbReference type="ARBA" id="ARBA00009498"/>
    </source>
</evidence>
<accession>A0A8S1EZH2</accession>
<feature type="domain" description="CRIC" evidence="5">
    <location>
        <begin position="129"/>
        <end position="225"/>
    </location>
</feature>
<dbReference type="SMART" id="SM00454">
    <property type="entry name" value="SAM"/>
    <property type="match status" value="1"/>
</dbReference>
<dbReference type="Gene3D" id="2.30.29.30">
    <property type="entry name" value="Pleckstrin-homology domain (PH domain)/Phosphotyrosine-binding domain (PTB)"/>
    <property type="match status" value="1"/>
</dbReference>
<evidence type="ECO:0000313" key="6">
    <source>
        <dbReference type="EMBL" id="CAB3403491.1"/>
    </source>
</evidence>
<dbReference type="PANTHER" id="PTHR12844">
    <property type="entry name" value="CONNECTOR ENCHANCER OF KINASE SUPPRESSOR OF RAS"/>
    <property type="match status" value="1"/>
</dbReference>
<dbReference type="SUPFAM" id="SSF50156">
    <property type="entry name" value="PDZ domain-like"/>
    <property type="match status" value="1"/>
</dbReference>
<dbReference type="InterPro" id="IPR017874">
    <property type="entry name" value="CRIC_domain"/>
</dbReference>
<dbReference type="SMART" id="SM00233">
    <property type="entry name" value="PH"/>
    <property type="match status" value="1"/>
</dbReference>
<dbReference type="InterPro" id="IPR001478">
    <property type="entry name" value="PDZ"/>
</dbReference>
<dbReference type="PROSITE" id="PS51290">
    <property type="entry name" value="CRIC"/>
    <property type="match status" value="1"/>
</dbReference>
<dbReference type="Gene3D" id="1.10.150.50">
    <property type="entry name" value="Transcription Factor, Ets-1"/>
    <property type="match status" value="1"/>
</dbReference>
<feature type="domain" description="PDZ" evidence="4">
    <location>
        <begin position="262"/>
        <end position="329"/>
    </location>
</feature>
<evidence type="ECO:0000259" key="5">
    <source>
        <dbReference type="PROSITE" id="PS51290"/>
    </source>
</evidence>
<evidence type="ECO:0000313" key="7">
    <source>
        <dbReference type="Proteomes" id="UP000494206"/>
    </source>
</evidence>
<evidence type="ECO:0000259" key="2">
    <source>
        <dbReference type="PROSITE" id="PS50003"/>
    </source>
</evidence>
<reference evidence="6 7" key="1">
    <citation type="submission" date="2020-04" db="EMBL/GenBank/DDBJ databases">
        <authorList>
            <person name="Laetsch R D."/>
            <person name="Stevens L."/>
            <person name="Kumar S."/>
            <person name="Blaxter L. M."/>
        </authorList>
    </citation>
    <scope>NUCLEOTIDE SEQUENCE [LARGE SCALE GENOMIC DNA]</scope>
</reference>